<dbReference type="PANTHER" id="PTHR12896">
    <property type="entry name" value="PAX6 NEIGHBOR PROTEIN PAXNEB"/>
    <property type="match status" value="1"/>
</dbReference>
<keyword evidence="8" id="KW-0539">Nucleus</keyword>
<dbReference type="Gene3D" id="3.40.50.300">
    <property type="entry name" value="P-loop containing nucleotide triphosphate hydrolases"/>
    <property type="match status" value="1"/>
</dbReference>
<dbReference type="GO" id="GO:0005737">
    <property type="term" value="C:cytoplasm"/>
    <property type="evidence" value="ECO:0007669"/>
    <property type="project" value="UniProtKB-SubCell"/>
</dbReference>
<comment type="caution">
    <text evidence="9">The sequence shown here is derived from an EMBL/GenBank/DDBJ whole genome shotgun (WGS) entry which is preliminary data.</text>
</comment>
<dbReference type="GO" id="GO:0002098">
    <property type="term" value="P:tRNA wobble uridine modification"/>
    <property type="evidence" value="ECO:0007669"/>
    <property type="project" value="InterPro"/>
</dbReference>
<dbReference type="GO" id="GO:0008023">
    <property type="term" value="C:transcription elongation factor complex"/>
    <property type="evidence" value="ECO:0007669"/>
    <property type="project" value="TreeGrafter"/>
</dbReference>
<dbReference type="GO" id="GO:0033588">
    <property type="term" value="C:elongator holoenzyme complex"/>
    <property type="evidence" value="ECO:0007669"/>
    <property type="project" value="InterPro"/>
</dbReference>
<reference evidence="9" key="1">
    <citation type="submission" date="2023-06" db="EMBL/GenBank/DDBJ databases">
        <authorList>
            <person name="Delattre M."/>
        </authorList>
    </citation>
    <scope>NUCLEOTIDE SEQUENCE</scope>
    <source>
        <strain evidence="9">AF72</strain>
    </source>
</reference>
<dbReference type="AlphaFoldDB" id="A0AA36D629"/>
<keyword evidence="7" id="KW-0819">tRNA processing</keyword>
<name>A0AA36D629_9BILA</name>
<comment type="pathway">
    <text evidence="3">tRNA modification; 5-methoxycarbonylmethyl-2-thiouridine-tRNA biosynthesis.</text>
</comment>
<dbReference type="Proteomes" id="UP001177023">
    <property type="component" value="Unassembled WGS sequence"/>
</dbReference>
<evidence type="ECO:0000256" key="6">
    <source>
        <dbReference type="ARBA" id="ARBA00022490"/>
    </source>
</evidence>
<feature type="non-terminal residue" evidence="9">
    <location>
        <position position="328"/>
    </location>
</feature>
<dbReference type="Pfam" id="PF05625">
    <property type="entry name" value="PAXNEB"/>
    <property type="match status" value="1"/>
</dbReference>
<protein>
    <recommendedName>
        <fullName evidence="5">Elongator complex protein 4</fullName>
    </recommendedName>
</protein>
<evidence type="ECO:0000256" key="1">
    <source>
        <dbReference type="ARBA" id="ARBA00004123"/>
    </source>
</evidence>
<dbReference type="InterPro" id="IPR008728">
    <property type="entry name" value="Elongator_complex_protein_4"/>
</dbReference>
<dbReference type="InterPro" id="IPR027417">
    <property type="entry name" value="P-loop_NTPase"/>
</dbReference>
<comment type="similarity">
    <text evidence="4">Belongs to the ELP4 family.</text>
</comment>
<evidence type="ECO:0000256" key="4">
    <source>
        <dbReference type="ARBA" id="ARBA00007573"/>
    </source>
</evidence>
<sequence length="328" mass="36374">MLQSGDPVQIQGCSHKLRYLQTSTGNSDLDSLLGGALPNTAVCVVDELNTRCYGDVLLRYFASEGAHNGHDVLAAGPGSEDLFKRLPKRIEAESKDMKSAFPDEGLKIAWRYQTVDQKSTNVGAPKTRYDLANNLEKPEFSGSRLSHIAEMDYEAALAKIQQELAKEEYSKEIKGSKKRFLRVVLSNLGSPLWSNLELLPRFLADLRFACRHSYAVVMATIDSGAIQKDLLRTITALSDAMFQLAPIEENQRKALGLSDKTHGYFKIIRLPCLHTTLAFKPAATDLTFELHRRHFDIKVLHLPPAFEDYSTTKEPPKGGSCSAGLSAF</sequence>
<dbReference type="CDD" id="cd19494">
    <property type="entry name" value="Elp4"/>
    <property type="match status" value="1"/>
</dbReference>
<evidence type="ECO:0000256" key="5">
    <source>
        <dbReference type="ARBA" id="ARBA00020265"/>
    </source>
</evidence>
<dbReference type="EMBL" id="CATQJA010002663">
    <property type="protein sequence ID" value="CAJ0581782.1"/>
    <property type="molecule type" value="Genomic_DNA"/>
</dbReference>
<keyword evidence="10" id="KW-1185">Reference proteome</keyword>
<accession>A0AA36D629</accession>
<evidence type="ECO:0000256" key="8">
    <source>
        <dbReference type="ARBA" id="ARBA00023242"/>
    </source>
</evidence>
<comment type="subcellular location">
    <subcellularLocation>
        <location evidence="2">Cytoplasm</location>
    </subcellularLocation>
    <subcellularLocation>
        <location evidence="1">Nucleus</location>
    </subcellularLocation>
</comment>
<dbReference type="PANTHER" id="PTHR12896:SF1">
    <property type="entry name" value="ELONGATOR COMPLEX PROTEIN 4"/>
    <property type="match status" value="1"/>
</dbReference>
<proteinExistence type="inferred from homology"/>
<organism evidence="9 10">
    <name type="scientific">Mesorhabditis spiculigera</name>
    <dbReference type="NCBI Taxonomy" id="96644"/>
    <lineage>
        <taxon>Eukaryota</taxon>
        <taxon>Metazoa</taxon>
        <taxon>Ecdysozoa</taxon>
        <taxon>Nematoda</taxon>
        <taxon>Chromadorea</taxon>
        <taxon>Rhabditida</taxon>
        <taxon>Rhabditina</taxon>
        <taxon>Rhabditomorpha</taxon>
        <taxon>Rhabditoidea</taxon>
        <taxon>Rhabditidae</taxon>
        <taxon>Mesorhabditinae</taxon>
        <taxon>Mesorhabditis</taxon>
    </lineage>
</organism>
<evidence type="ECO:0000256" key="2">
    <source>
        <dbReference type="ARBA" id="ARBA00004496"/>
    </source>
</evidence>
<keyword evidence="6" id="KW-0963">Cytoplasm</keyword>
<gene>
    <name evidence="9" type="ORF">MSPICULIGERA_LOCUS19936</name>
</gene>
<evidence type="ECO:0000256" key="3">
    <source>
        <dbReference type="ARBA" id="ARBA00005043"/>
    </source>
</evidence>
<evidence type="ECO:0000256" key="7">
    <source>
        <dbReference type="ARBA" id="ARBA00022694"/>
    </source>
</evidence>
<evidence type="ECO:0000313" key="9">
    <source>
        <dbReference type="EMBL" id="CAJ0581782.1"/>
    </source>
</evidence>
<evidence type="ECO:0000313" key="10">
    <source>
        <dbReference type="Proteomes" id="UP001177023"/>
    </source>
</evidence>